<sequence length="149" mass="16628">MVTAASKAKADAKPGGTEATPPAADKKSAGLNIKTKGETVQQLKNRLRNEAEREVLNKYKPEVIKRTEAKYDEHGLEYVRRLTDEEKAEKEVADLLAKYPQLRKQFEVAPVEEVEGPDYDSEPVQVEPYAEPADYDRADQAVQFGHAGE</sequence>
<proteinExistence type="predicted"/>
<dbReference type="Proteomes" id="UP000224284">
    <property type="component" value="Segment"/>
</dbReference>
<feature type="region of interest" description="Disordered" evidence="1">
    <location>
        <begin position="113"/>
        <end position="149"/>
    </location>
</feature>
<keyword evidence="3" id="KW-1185">Reference proteome</keyword>
<name>A0A0U4B796_9CAUD</name>
<protein>
    <submittedName>
        <fullName evidence="2">Uncharacterized protein</fullName>
    </submittedName>
</protein>
<reference evidence="2 3" key="1">
    <citation type="submission" date="2015-11" db="EMBL/GenBank/DDBJ databases">
        <authorList>
            <person name="Menninger J.E."/>
            <person name="Lamey M.E."/>
            <person name="Lindemann J.M."/>
            <person name="Martynyuk T."/>
            <person name="Mele F.E."/>
            <person name="Nabua C.T."/>
            <person name="Napoli C.K."/>
            <person name="Santiago L.M."/>
            <person name="Sweetman A.T."/>
            <person name="Weinstein J.L."/>
            <person name="Barrett N.A."/>
            <person name="Buerkert T.R."/>
            <person name="Cautela J.A."/>
            <person name="Egan M.S."/>
            <person name="Erb J.E."/>
            <person name="Garrigan K.E."/>
            <person name="Hagan D.J."/>
            <person name="Hartwell M.C."/>
            <person name="Hyduchak K.M."/>
            <person name="Jacob A.E."/>
            <person name="DeNigris D.M."/>
            <person name="London S.C."/>
            <person name="King-Smith C."/>
            <person name="Lee-Soety J.Y."/>
            <person name="Bradley K.W."/>
            <person name="Asai D.J."/>
            <person name="Bowman C.A."/>
            <person name="Russell D.A."/>
            <person name="Pope W.H."/>
            <person name="Jacobs-Sera D."/>
            <person name="Hendrix R.W."/>
            <person name="Hatfull G.F."/>
        </authorList>
    </citation>
    <scope>NUCLEOTIDE SEQUENCE [LARGE SCALE GENOMIC DNA]</scope>
</reference>
<evidence type="ECO:0000313" key="3">
    <source>
        <dbReference type="Proteomes" id="UP000224284"/>
    </source>
</evidence>
<dbReference type="GeneID" id="40079986"/>
<feature type="region of interest" description="Disordered" evidence="1">
    <location>
        <begin position="1"/>
        <end position="34"/>
    </location>
</feature>
<dbReference type="EMBL" id="KU160669">
    <property type="protein sequence ID" value="ALY10606.1"/>
    <property type="molecule type" value="Genomic_DNA"/>
</dbReference>
<dbReference type="RefSeq" id="YP_009604096.1">
    <property type="nucleotide sequence ID" value="NC_041961.1"/>
</dbReference>
<evidence type="ECO:0000256" key="1">
    <source>
        <dbReference type="SAM" id="MobiDB-lite"/>
    </source>
</evidence>
<evidence type="ECO:0000313" key="2">
    <source>
        <dbReference type="EMBL" id="ALY10606.1"/>
    </source>
</evidence>
<gene>
    <name evidence="2" type="primary">71</name>
    <name evidence="2" type="ORF">TANK_71</name>
</gene>
<organism evidence="2 3">
    <name type="scientific">Arthrobacter phage Tank</name>
    <dbReference type="NCBI Taxonomy" id="1772319"/>
    <lineage>
        <taxon>Viruses</taxon>
        <taxon>Duplodnaviria</taxon>
        <taxon>Heunggongvirae</taxon>
        <taxon>Uroviricota</taxon>
        <taxon>Caudoviricetes</taxon>
        <taxon>Tankvirus</taxon>
        <taxon>Tankvirus tank</taxon>
    </lineage>
</organism>
<accession>A0A0U4B796</accession>
<dbReference type="KEGG" id="vg:40079986"/>